<dbReference type="PANTHER" id="PTHR42734">
    <property type="entry name" value="METAL TRANSPORT SYSTEM ATP-BINDING PROTEIN TM_0124-RELATED"/>
    <property type="match status" value="1"/>
</dbReference>
<dbReference type="InterPro" id="IPR003593">
    <property type="entry name" value="AAA+_ATPase"/>
</dbReference>
<gene>
    <name evidence="6" type="ORF">J2Z62_000515</name>
</gene>
<feature type="domain" description="ABC transporter" evidence="5">
    <location>
        <begin position="6"/>
        <end position="246"/>
    </location>
</feature>
<dbReference type="GO" id="GO:0005524">
    <property type="term" value="F:ATP binding"/>
    <property type="evidence" value="ECO:0007669"/>
    <property type="project" value="UniProtKB-KW"/>
</dbReference>
<dbReference type="InterPro" id="IPR017871">
    <property type="entry name" value="ABC_transporter-like_CS"/>
</dbReference>
<dbReference type="SMART" id="SM00382">
    <property type="entry name" value="AAA"/>
    <property type="match status" value="1"/>
</dbReference>
<keyword evidence="2" id="KW-0813">Transport</keyword>
<name>A0ABU0LZE6_9BACT</name>
<keyword evidence="4 6" id="KW-0067">ATP-binding</keyword>
<comment type="caution">
    <text evidence="6">The sequence shown here is derived from an EMBL/GenBank/DDBJ whole genome shotgun (WGS) entry which is preliminary data.</text>
</comment>
<dbReference type="InterPro" id="IPR027417">
    <property type="entry name" value="P-loop_NTPase"/>
</dbReference>
<comment type="similarity">
    <text evidence="1">Belongs to the ABC transporter superfamily.</text>
</comment>
<organism evidence="6 7">
    <name type="scientific">Mycoplasmoides fastidiosum</name>
    <dbReference type="NCBI Taxonomy" id="92758"/>
    <lineage>
        <taxon>Bacteria</taxon>
        <taxon>Bacillati</taxon>
        <taxon>Mycoplasmatota</taxon>
        <taxon>Mycoplasmoidales</taxon>
        <taxon>Mycoplasmoidaceae</taxon>
        <taxon>Mycoplasmoides</taxon>
    </lineage>
</organism>
<keyword evidence="3" id="KW-0547">Nucleotide-binding</keyword>
<reference evidence="6" key="1">
    <citation type="submission" date="2023-07" db="EMBL/GenBank/DDBJ databases">
        <title>Genomic Encyclopedia of Type Strains, Phase IV (KMG-IV): sequencing the most valuable type-strain genomes for metagenomic binning, comparative biology and taxonomic classification.</title>
        <authorList>
            <person name="Goeker M."/>
        </authorList>
    </citation>
    <scope>NUCLEOTIDE SEQUENCE [LARGE SCALE GENOMIC DNA]</scope>
    <source>
        <strain evidence="6">DSM 21204</strain>
    </source>
</reference>
<dbReference type="RefSeq" id="WP_256547232.1">
    <property type="nucleotide sequence ID" value="NZ_CP101809.1"/>
</dbReference>
<evidence type="ECO:0000313" key="6">
    <source>
        <dbReference type="EMBL" id="MDQ0514077.1"/>
    </source>
</evidence>
<dbReference type="EMBL" id="JAUSWO010000001">
    <property type="protein sequence ID" value="MDQ0514077.1"/>
    <property type="molecule type" value="Genomic_DNA"/>
</dbReference>
<protein>
    <submittedName>
        <fullName evidence="6">Phosphonate transport system ATP-binding protein</fullName>
    </submittedName>
</protein>
<dbReference type="InterPro" id="IPR003439">
    <property type="entry name" value="ABC_transporter-like_ATP-bd"/>
</dbReference>
<evidence type="ECO:0000256" key="1">
    <source>
        <dbReference type="ARBA" id="ARBA00005417"/>
    </source>
</evidence>
<keyword evidence="7" id="KW-1185">Reference proteome</keyword>
<sequence>MTIIEFQQVNIVYDHKDVPYLRNISFQINENDVVCVIGKSGAGKTTLMNAIFQPDRILSGKIYFDQHDLTQLSVKQRKKLWSKIGYLSQTSTLFEDDTVYLAIKRDFLHQQVWWQKIFFYLNYQQRTMIFQTLKELGILNKAFTKIGALSQGQKQRVEIAKLLLKKPRLILADEPTTSLDPATAKLTIALIKKLQQIHQCCIIINIHDVNLLKMISNKTIAIKNQTIHFIKPTQNVNANDLELVYQ</sequence>
<evidence type="ECO:0000259" key="5">
    <source>
        <dbReference type="PROSITE" id="PS50893"/>
    </source>
</evidence>
<dbReference type="PANTHER" id="PTHR42734:SF6">
    <property type="entry name" value="MOLYBDATE IMPORT ATP-BINDING PROTEIN MOLC"/>
    <property type="match status" value="1"/>
</dbReference>
<evidence type="ECO:0000256" key="3">
    <source>
        <dbReference type="ARBA" id="ARBA00022741"/>
    </source>
</evidence>
<evidence type="ECO:0000256" key="2">
    <source>
        <dbReference type="ARBA" id="ARBA00022448"/>
    </source>
</evidence>
<evidence type="ECO:0000313" key="7">
    <source>
        <dbReference type="Proteomes" id="UP001240643"/>
    </source>
</evidence>
<dbReference type="InterPro" id="IPR050153">
    <property type="entry name" value="Metal_Ion_Import_ABC"/>
</dbReference>
<dbReference type="PROSITE" id="PS50893">
    <property type="entry name" value="ABC_TRANSPORTER_2"/>
    <property type="match status" value="1"/>
</dbReference>
<dbReference type="Pfam" id="PF00005">
    <property type="entry name" value="ABC_tran"/>
    <property type="match status" value="1"/>
</dbReference>
<dbReference type="Gene3D" id="3.40.50.300">
    <property type="entry name" value="P-loop containing nucleotide triphosphate hydrolases"/>
    <property type="match status" value="1"/>
</dbReference>
<dbReference type="SUPFAM" id="SSF52540">
    <property type="entry name" value="P-loop containing nucleoside triphosphate hydrolases"/>
    <property type="match status" value="1"/>
</dbReference>
<dbReference type="PROSITE" id="PS00211">
    <property type="entry name" value="ABC_TRANSPORTER_1"/>
    <property type="match status" value="1"/>
</dbReference>
<accession>A0ABU0LZE6</accession>
<proteinExistence type="inferred from homology"/>
<dbReference type="Proteomes" id="UP001240643">
    <property type="component" value="Unassembled WGS sequence"/>
</dbReference>
<evidence type="ECO:0000256" key="4">
    <source>
        <dbReference type="ARBA" id="ARBA00022840"/>
    </source>
</evidence>